<dbReference type="Proteomes" id="UP000006272">
    <property type="component" value="Unassembled WGS sequence"/>
</dbReference>
<gene>
    <name evidence="1" type="ORF">B193_2354</name>
</gene>
<protein>
    <submittedName>
        <fullName evidence="1">Putative flavin-nucleotide-binding protein</fullName>
    </submittedName>
</protein>
<dbReference type="PANTHER" id="PTHR34071">
    <property type="entry name" value="5-NITROIMIDAZOLE ANTIBIOTICS RESISTANCE PROTEIN, NIMA-FAMILY-RELATED PROTEIN-RELATED"/>
    <property type="match status" value="1"/>
</dbReference>
<evidence type="ECO:0000313" key="2">
    <source>
        <dbReference type="Proteomes" id="UP000006272"/>
    </source>
</evidence>
<sequence>MSTPTHPGHPHGAMRRKDREITDRAAIDAVLTEGRLLYLALADDNIPFVVPVFYAYDHTGLFFHCARAGTKVRIMERNPLVSFVVSLEQGIIESDAACDFEARHRTVIGHGRVVFVTDEAAKIAALDRIVARFTPRHFDYPKANLAVTNVVRIEIDSIKGKTHGLV</sequence>
<accession>K6GPL8</accession>
<evidence type="ECO:0000313" key="1">
    <source>
        <dbReference type="EMBL" id="EKO38941.1"/>
    </source>
</evidence>
<proteinExistence type="predicted"/>
<dbReference type="InterPro" id="IPR024747">
    <property type="entry name" value="Pyridox_Oxase-rel"/>
</dbReference>
<dbReference type="Gene3D" id="2.30.110.10">
    <property type="entry name" value="Electron Transport, Fmn-binding Protein, Chain A"/>
    <property type="match status" value="1"/>
</dbReference>
<dbReference type="SUPFAM" id="SSF50475">
    <property type="entry name" value="FMN-binding split barrel"/>
    <property type="match status" value="1"/>
</dbReference>
<dbReference type="AlphaFoldDB" id="K6GPL8"/>
<dbReference type="Pfam" id="PF12900">
    <property type="entry name" value="Pyridox_ox_2"/>
    <property type="match status" value="1"/>
</dbReference>
<dbReference type="PANTHER" id="PTHR34071:SF2">
    <property type="entry name" value="FLAVIN-NUCLEOTIDE-BINDING PROTEIN"/>
    <property type="match status" value="1"/>
</dbReference>
<dbReference type="PATRIC" id="fig|1206767.3.peg.2297"/>
<name>K6GPL8_9BACT</name>
<reference evidence="1 2" key="1">
    <citation type="submission" date="2012-07" db="EMBL/GenBank/DDBJ databases">
        <title>Draft genome sequence of Desulfovibrio magneticus str. Maddingley MBC34 obtained from a metagenomic sequence of a methanogenic enrichment isolated from coal-seam formation water in Victoria, Australia.</title>
        <authorList>
            <person name="Greenfield P."/>
            <person name="Hendry P."/>
            <person name="Li D."/>
            <person name="Rosewarne C.P."/>
            <person name="Tran-Dinh N."/>
            <person name="Elbourne L.D.H."/>
            <person name="Paulsen I.T."/>
            <person name="Midgley D.J."/>
        </authorList>
    </citation>
    <scope>NUCLEOTIDE SEQUENCE [LARGE SCALE GENOMIC DNA]</scope>
    <source>
        <strain evidence="2">Maddingley MBC34</strain>
    </source>
</reference>
<dbReference type="InterPro" id="IPR012349">
    <property type="entry name" value="Split_barrel_FMN-bd"/>
</dbReference>
<organism evidence="1 2">
    <name type="scientific">Solidesulfovibrio magneticus str. Maddingley MBC34</name>
    <dbReference type="NCBI Taxonomy" id="1206767"/>
    <lineage>
        <taxon>Bacteria</taxon>
        <taxon>Pseudomonadati</taxon>
        <taxon>Thermodesulfobacteriota</taxon>
        <taxon>Desulfovibrionia</taxon>
        <taxon>Desulfovibrionales</taxon>
        <taxon>Desulfovibrionaceae</taxon>
        <taxon>Solidesulfovibrio</taxon>
    </lineage>
</organism>
<comment type="caution">
    <text evidence="1">The sequence shown here is derived from an EMBL/GenBank/DDBJ whole genome shotgun (WGS) entry which is preliminary data.</text>
</comment>
<dbReference type="EMBL" id="ALAO01000189">
    <property type="protein sequence ID" value="EKO38941.1"/>
    <property type="molecule type" value="Genomic_DNA"/>
</dbReference>